<comment type="caution">
    <text evidence="2">The sequence shown here is derived from an EMBL/GenBank/DDBJ whole genome shotgun (WGS) entry which is preliminary data.</text>
</comment>
<keyword evidence="3" id="KW-1185">Reference proteome</keyword>
<sequence length="143" mass="17321">MPGTLVKTDGFPSYPLVIRDIGCIHSVVNHSREYVNDVGDHINLIENLWKHLKTEYQTRKGIVNENIPRFVTEFAWRRNYLRKINSNNFTNAFLRLLKNNKYFLFFVIRWYYKQKFVHSVKVCLFDYRKASNPREKQRKKTYL</sequence>
<reference evidence="2 3" key="1">
    <citation type="journal article" date="2020" name="Genome Biol. Evol.">
        <title>Comparative genomics of strictly vertically transmitted, feminizing microsporidia endosymbionts of amphipod crustaceans.</title>
        <authorList>
            <person name="Cormier A."/>
            <person name="Chebbi M.A."/>
            <person name="Giraud I."/>
            <person name="Wattier R."/>
            <person name="Teixeira M."/>
            <person name="Gilbert C."/>
            <person name="Rigaud T."/>
            <person name="Cordaux R."/>
        </authorList>
    </citation>
    <scope>NUCLEOTIDE SEQUENCE [LARGE SCALE GENOMIC DNA]</scope>
    <source>
        <strain evidence="2 3">Ou3-Ou53</strain>
    </source>
</reference>
<proteinExistence type="predicted"/>
<protein>
    <recommendedName>
        <fullName evidence="1">ISXO2-like transposase domain-containing protein</fullName>
    </recommendedName>
</protein>
<dbReference type="AlphaFoldDB" id="A0A9P6GZ79"/>
<dbReference type="PANTHER" id="PTHR47163">
    <property type="entry name" value="DDE_TNP_IS1595 DOMAIN-CONTAINING PROTEIN"/>
    <property type="match status" value="1"/>
</dbReference>
<accession>A0A9P6GZ79</accession>
<dbReference type="EMBL" id="SBJO01000109">
    <property type="protein sequence ID" value="KAF9763036.1"/>
    <property type="molecule type" value="Genomic_DNA"/>
</dbReference>
<evidence type="ECO:0000313" key="2">
    <source>
        <dbReference type="EMBL" id="KAF9763036.1"/>
    </source>
</evidence>
<dbReference type="PANTHER" id="PTHR47163:SF2">
    <property type="entry name" value="SI:DKEY-17M8.2"/>
    <property type="match status" value="1"/>
</dbReference>
<feature type="domain" description="ISXO2-like transposase" evidence="1">
    <location>
        <begin position="2"/>
        <end position="79"/>
    </location>
</feature>
<evidence type="ECO:0000259" key="1">
    <source>
        <dbReference type="Pfam" id="PF12762"/>
    </source>
</evidence>
<organism evidence="2 3">
    <name type="scientific">Nosema granulosis</name>
    <dbReference type="NCBI Taxonomy" id="83296"/>
    <lineage>
        <taxon>Eukaryota</taxon>
        <taxon>Fungi</taxon>
        <taxon>Fungi incertae sedis</taxon>
        <taxon>Microsporidia</taxon>
        <taxon>Nosematidae</taxon>
        <taxon>Nosema</taxon>
    </lineage>
</organism>
<dbReference type="Pfam" id="PF12762">
    <property type="entry name" value="DDE_Tnp_IS1595"/>
    <property type="match status" value="1"/>
</dbReference>
<name>A0A9P6GZ79_9MICR</name>
<dbReference type="InterPro" id="IPR053164">
    <property type="entry name" value="IS1016-like_transposase"/>
</dbReference>
<dbReference type="InterPro" id="IPR024445">
    <property type="entry name" value="Tnp_ISXO2-like"/>
</dbReference>
<dbReference type="OrthoDB" id="10369159at2759"/>
<gene>
    <name evidence="2" type="ORF">NGRA_1566</name>
</gene>
<evidence type="ECO:0000313" key="3">
    <source>
        <dbReference type="Proteomes" id="UP000740883"/>
    </source>
</evidence>
<dbReference type="Proteomes" id="UP000740883">
    <property type="component" value="Unassembled WGS sequence"/>
</dbReference>